<organism evidence="1 2">
    <name type="scientific">Choristoneura fumiferana</name>
    <name type="common">Spruce budworm moth</name>
    <name type="synonym">Archips fumiferana</name>
    <dbReference type="NCBI Taxonomy" id="7141"/>
    <lineage>
        <taxon>Eukaryota</taxon>
        <taxon>Metazoa</taxon>
        <taxon>Ecdysozoa</taxon>
        <taxon>Arthropoda</taxon>
        <taxon>Hexapoda</taxon>
        <taxon>Insecta</taxon>
        <taxon>Pterygota</taxon>
        <taxon>Neoptera</taxon>
        <taxon>Endopterygota</taxon>
        <taxon>Lepidoptera</taxon>
        <taxon>Glossata</taxon>
        <taxon>Ditrysia</taxon>
        <taxon>Tortricoidea</taxon>
        <taxon>Tortricidae</taxon>
        <taxon>Tortricinae</taxon>
        <taxon>Choristoneura</taxon>
    </lineage>
</organism>
<evidence type="ECO:0000313" key="1">
    <source>
        <dbReference type="EMBL" id="KAI8436817.1"/>
    </source>
</evidence>
<dbReference type="Proteomes" id="UP001064048">
    <property type="component" value="Chromosome 17"/>
</dbReference>
<evidence type="ECO:0000313" key="2">
    <source>
        <dbReference type="Proteomes" id="UP001064048"/>
    </source>
</evidence>
<protein>
    <submittedName>
        <fullName evidence="1">Uncharacterized protein</fullName>
    </submittedName>
</protein>
<sequence length="1073" mass="119418">MSEPNNPFAGLLGVSETKATNNSNYVDPNTPLSVNTKKSQEDEEVETINNIVENVFYFTINANAFEGHRSSDGQLVYLEELAEAMKPRIHIDLEALEQALFERLLLPDVELNVIPKTNKILKEHVVQKQVFSYLFSSIQNLQNYEHQSSIVVKNGVHKMRELIFRNAVTALKQPALFEGQDFASQLVELLKNVDPQSEEGVQEQLRDTMIPVLLKIHTDINKSNLINLPIYILPSIHIFASNPSLAQILMETCEPKNETNGRFYQDSVLGALLSLSVLSRTNASLHEFFDNPMDQAAVSMMETSLHNASSHLTNNLHKIFLTLLKGGPQMRNRILTWIDCLHSETSLLPAKEDENGQALKRPSADTYNFVTEFVSLRCALLQSEMLANLNRLQAMTCTWLVQVAVRPDAGVQSSYAPGALVPVQMPVTTPPPDTLRCVPEFVLENIVVLITMARRTVGASSEEADVAGLLHPALTLVLTFMGDSTRTYNPHLRARLAECLEAMLPNHPDDQQPLSSLASFYREQLFKEHPHRLELVPCLLDVFVGIEMTGQSVQFEQKFNYRRPMESGAWANLSPQERDQNISNLTHTGMLARFDNILGRDTVHTLVRLSAHAPFVFCHPTLVERIASMLNYFLLHLVGPTQKNLKVKDMKEFEFDPASTVLDICRMYVELSSSEQVARRVARLAEQRQRDEEILANAPEEFLDPIMSTLMRDPVLLPSSRTTVDRITIARHLLSDQTDPFNRSPLSMDQVKSNTELKERIEAWIAEQKQKIAQPQTSRVRKQSDCPVGKQGPMRATLPVSSVMKSGGLKKSTANSPTLSPTNVWRRISPDHALSGQRSPGAVNYKGKGRFGASVIRRTASLDTLYHKGQWSRDYYLHAGQLQVDKSTQRPHKTTSSGDSAHSMSPGFWSRFGTGGVPLRAARSSVEGLNQEIERLVLYPASGTQTPHLDRLKDKVTPEGHRAPLAELLRRSVNTQTPHDLCHTAHSSGGSVCSSPDLDGAKLGTSPQINRFLAREPPDGCEKVNLKGCEGAYTESVSMMKPAVPGFTLRPSLGSAFQPLQPASPSPPSPTPH</sequence>
<dbReference type="EMBL" id="CM046117">
    <property type="protein sequence ID" value="KAI8436817.1"/>
    <property type="molecule type" value="Genomic_DNA"/>
</dbReference>
<name>A0ACC0KL19_CHOFU</name>
<gene>
    <name evidence="1" type="ORF">MSG28_010273</name>
</gene>
<comment type="caution">
    <text evidence="1">The sequence shown here is derived from an EMBL/GenBank/DDBJ whole genome shotgun (WGS) entry which is preliminary data.</text>
</comment>
<reference evidence="1 2" key="1">
    <citation type="journal article" date="2022" name="Genome Biol. Evol.">
        <title>The Spruce Budworm Genome: Reconstructing the Evolutionary History of Antifreeze Proteins.</title>
        <authorList>
            <person name="Beliveau C."/>
            <person name="Gagne P."/>
            <person name="Picq S."/>
            <person name="Vernygora O."/>
            <person name="Keeling C.I."/>
            <person name="Pinkney K."/>
            <person name="Doucet D."/>
            <person name="Wen F."/>
            <person name="Johnston J.S."/>
            <person name="Maaroufi H."/>
            <person name="Boyle B."/>
            <person name="Laroche J."/>
            <person name="Dewar K."/>
            <person name="Juretic N."/>
            <person name="Blackburn G."/>
            <person name="Nisole A."/>
            <person name="Brunet B."/>
            <person name="Brandao M."/>
            <person name="Lumley L."/>
            <person name="Duan J."/>
            <person name="Quan G."/>
            <person name="Lucarotti C.J."/>
            <person name="Roe A.D."/>
            <person name="Sperling F.A.H."/>
            <person name="Levesque R.C."/>
            <person name="Cusson M."/>
        </authorList>
    </citation>
    <scope>NUCLEOTIDE SEQUENCE [LARGE SCALE GENOMIC DNA]</scope>
    <source>
        <strain evidence="1">Glfc:IPQL:Cfum</strain>
    </source>
</reference>
<keyword evidence="2" id="KW-1185">Reference proteome</keyword>
<proteinExistence type="predicted"/>
<accession>A0ACC0KL19</accession>